<dbReference type="InterPro" id="IPR012337">
    <property type="entry name" value="RNaseH-like_sf"/>
</dbReference>
<evidence type="ECO:0000313" key="3">
    <source>
        <dbReference type="Proteomes" id="UP000275846"/>
    </source>
</evidence>
<dbReference type="OrthoDB" id="10062030at2759"/>
<dbReference type="GO" id="GO:0003676">
    <property type="term" value="F:nucleic acid binding"/>
    <property type="evidence" value="ECO:0007669"/>
    <property type="project" value="InterPro"/>
</dbReference>
<organism evidence="4">
    <name type="scientific">Schistocephalus solidus</name>
    <name type="common">Tapeworm</name>
    <dbReference type="NCBI Taxonomy" id="70667"/>
    <lineage>
        <taxon>Eukaryota</taxon>
        <taxon>Metazoa</taxon>
        <taxon>Spiralia</taxon>
        <taxon>Lophotrochozoa</taxon>
        <taxon>Platyhelminthes</taxon>
        <taxon>Cestoda</taxon>
        <taxon>Eucestoda</taxon>
        <taxon>Diphyllobothriidea</taxon>
        <taxon>Diphyllobothriidae</taxon>
        <taxon>Schistocephalus</taxon>
    </lineage>
</organism>
<dbReference type="SUPFAM" id="SSF53098">
    <property type="entry name" value="Ribonuclease H-like"/>
    <property type="match status" value="1"/>
</dbReference>
<dbReference type="AlphaFoldDB" id="A0A183TGU0"/>
<dbReference type="InterPro" id="IPR001584">
    <property type="entry name" value="Integrase_cat-core"/>
</dbReference>
<evidence type="ECO:0000313" key="4">
    <source>
        <dbReference type="WBParaSite" id="SSLN_0001628801-mRNA-1"/>
    </source>
</evidence>
<protein>
    <submittedName>
        <fullName evidence="4">Integrase catalytic domain-containing protein</fullName>
    </submittedName>
</protein>
<dbReference type="EMBL" id="UYSU01040194">
    <property type="protein sequence ID" value="VDM02074.1"/>
    <property type="molecule type" value="Genomic_DNA"/>
</dbReference>
<dbReference type="GO" id="GO:0015074">
    <property type="term" value="P:DNA integration"/>
    <property type="evidence" value="ECO:0007669"/>
    <property type="project" value="InterPro"/>
</dbReference>
<dbReference type="PANTHER" id="PTHR37984:SF15">
    <property type="entry name" value="INTEGRASE CATALYTIC DOMAIN-CONTAINING PROTEIN"/>
    <property type="match status" value="1"/>
</dbReference>
<dbReference type="WBParaSite" id="SSLN_0001628801-mRNA-1">
    <property type="protein sequence ID" value="SSLN_0001628801-mRNA-1"/>
    <property type="gene ID" value="SSLN_0001628801"/>
</dbReference>
<feature type="domain" description="Integrase catalytic" evidence="1">
    <location>
        <begin position="5"/>
        <end position="108"/>
    </location>
</feature>
<dbReference type="InterPro" id="IPR050951">
    <property type="entry name" value="Retrovirus_Pol_polyprotein"/>
</dbReference>
<sequence>MEPMTTEFPRERVGLDIIGPQSISVRGFEYILVMVVYFTKWVEAVPLLRQDATNVANALTRTWISRWGAPLCVKPDCGTNLECQLLLDVFQILDIWKTHMTPYHPEGRDLRCPADLFYPLQKPEPAKPSHSYAEPSTRLTIQLEPPLEPYLYTKNTNSIATHQVIHIKSVTL</sequence>
<dbReference type="STRING" id="70667.A0A183TGU0"/>
<dbReference type="Proteomes" id="UP000275846">
    <property type="component" value="Unassembled WGS sequence"/>
</dbReference>
<gene>
    <name evidence="2" type="ORF">SSLN_LOCUS15688</name>
</gene>
<proteinExistence type="predicted"/>
<reference evidence="4" key="1">
    <citation type="submission" date="2016-06" db="UniProtKB">
        <authorList>
            <consortium name="WormBaseParasite"/>
        </authorList>
    </citation>
    <scope>IDENTIFICATION</scope>
</reference>
<name>A0A183TGU0_SCHSO</name>
<evidence type="ECO:0000259" key="1">
    <source>
        <dbReference type="PROSITE" id="PS50994"/>
    </source>
</evidence>
<dbReference type="Gene3D" id="3.30.420.10">
    <property type="entry name" value="Ribonuclease H-like superfamily/Ribonuclease H"/>
    <property type="match status" value="1"/>
</dbReference>
<accession>A0A183TGU0</accession>
<keyword evidence="3" id="KW-1185">Reference proteome</keyword>
<evidence type="ECO:0000313" key="2">
    <source>
        <dbReference type="EMBL" id="VDM02074.1"/>
    </source>
</evidence>
<dbReference type="InterPro" id="IPR036397">
    <property type="entry name" value="RNaseH_sf"/>
</dbReference>
<dbReference type="PANTHER" id="PTHR37984">
    <property type="entry name" value="PROTEIN CBG26694"/>
    <property type="match status" value="1"/>
</dbReference>
<reference evidence="2 3" key="2">
    <citation type="submission" date="2018-11" db="EMBL/GenBank/DDBJ databases">
        <authorList>
            <consortium name="Pathogen Informatics"/>
        </authorList>
    </citation>
    <scope>NUCLEOTIDE SEQUENCE [LARGE SCALE GENOMIC DNA]</scope>
    <source>
        <strain evidence="2 3">NST_G2</strain>
    </source>
</reference>
<dbReference type="PROSITE" id="PS50994">
    <property type="entry name" value="INTEGRASE"/>
    <property type="match status" value="1"/>
</dbReference>